<keyword evidence="2" id="KW-0520">NAD</keyword>
<proteinExistence type="predicted"/>
<dbReference type="EMBL" id="WBSZ01000331">
    <property type="protein sequence ID" value="KAB2520247.1"/>
    <property type="molecule type" value="Genomic_DNA"/>
</dbReference>
<feature type="domain" description="Aldehyde dehydrogenase" evidence="3">
    <location>
        <begin position="17"/>
        <end position="70"/>
    </location>
</feature>
<keyword evidence="1" id="KW-0560">Oxidoreductase</keyword>
<dbReference type="GO" id="GO:0016491">
    <property type="term" value="F:oxidoreductase activity"/>
    <property type="evidence" value="ECO:0007669"/>
    <property type="project" value="UniProtKB-KW"/>
</dbReference>
<evidence type="ECO:0000256" key="2">
    <source>
        <dbReference type="ARBA" id="ARBA00023027"/>
    </source>
</evidence>
<evidence type="ECO:0000256" key="1">
    <source>
        <dbReference type="ARBA" id="ARBA00023002"/>
    </source>
</evidence>
<dbReference type="Pfam" id="PF00171">
    <property type="entry name" value="Aldedh"/>
    <property type="match status" value="1"/>
</dbReference>
<dbReference type="SUPFAM" id="SSF53720">
    <property type="entry name" value="ALDH-like"/>
    <property type="match status" value="1"/>
</dbReference>
<feature type="non-terminal residue" evidence="4">
    <location>
        <position position="71"/>
    </location>
</feature>
<accession>A0A6L3Y2E5</accession>
<evidence type="ECO:0000313" key="4">
    <source>
        <dbReference type="EMBL" id="KAB2520247.1"/>
    </source>
</evidence>
<protein>
    <submittedName>
        <fullName evidence="4">Aldehyde dehydrogenase family protein</fullName>
    </submittedName>
</protein>
<dbReference type="Proteomes" id="UP000476281">
    <property type="component" value="Unassembled WGS sequence"/>
</dbReference>
<organism evidence="4 5">
    <name type="scientific">Enterobacter hormaechei</name>
    <dbReference type="NCBI Taxonomy" id="158836"/>
    <lineage>
        <taxon>Bacteria</taxon>
        <taxon>Pseudomonadati</taxon>
        <taxon>Pseudomonadota</taxon>
        <taxon>Gammaproteobacteria</taxon>
        <taxon>Enterobacterales</taxon>
        <taxon>Enterobacteriaceae</taxon>
        <taxon>Enterobacter</taxon>
        <taxon>Enterobacter cloacae complex</taxon>
    </lineage>
</organism>
<gene>
    <name evidence="4" type="ORF">F9C29_11825</name>
</gene>
<dbReference type="InterPro" id="IPR016161">
    <property type="entry name" value="Ald_DH/histidinol_DH"/>
</dbReference>
<dbReference type="InterPro" id="IPR015590">
    <property type="entry name" value="Aldehyde_DH_dom"/>
</dbReference>
<dbReference type="AlphaFoldDB" id="A0A6L3Y2E5"/>
<dbReference type="Gene3D" id="3.40.605.10">
    <property type="entry name" value="Aldehyde Dehydrogenase, Chain A, domain 1"/>
    <property type="match status" value="1"/>
</dbReference>
<comment type="caution">
    <text evidence="4">The sequence shown here is derived from an EMBL/GenBank/DDBJ whole genome shotgun (WGS) entry which is preliminary data.</text>
</comment>
<evidence type="ECO:0000259" key="3">
    <source>
        <dbReference type="Pfam" id="PF00171"/>
    </source>
</evidence>
<dbReference type="PANTHER" id="PTHR11699">
    <property type="entry name" value="ALDEHYDE DEHYDROGENASE-RELATED"/>
    <property type="match status" value="1"/>
</dbReference>
<sequence>MKKINHWINGKNVAGREYFHTTNPASGEVLAEVASGGEAELHQAVAAAKEAFPKWANQPMKERARLMRRLG</sequence>
<evidence type="ECO:0000313" key="5">
    <source>
        <dbReference type="Proteomes" id="UP000476281"/>
    </source>
</evidence>
<reference evidence="4 5" key="1">
    <citation type="submission" date="2019-09" db="EMBL/GenBank/DDBJ databases">
        <title>Reversal of blaTEM antimicrobial resistance by CRISPR-Cas9 in clinical E. coli and other Enterobacteriaceae strains.</title>
        <authorList>
            <person name="Tagliaferri T."/>
            <person name="Guimaraes N."/>
            <person name="Pereira M."/>
            <person name="Felicori L."/>
            <person name="Horz H.-P."/>
            <person name="Santos S."/>
            <person name="Mendes T."/>
        </authorList>
    </citation>
    <scope>NUCLEOTIDE SEQUENCE [LARGE SCALE GENOMIC DNA]</scope>
    <source>
        <strain evidence="4 5">E2_blaTEM_MG</strain>
    </source>
</reference>
<dbReference type="InterPro" id="IPR016162">
    <property type="entry name" value="Ald_DH_N"/>
</dbReference>
<name>A0A6L3Y2E5_9ENTR</name>